<gene>
    <name evidence="1" type="ORF">OSB_17830</name>
</gene>
<dbReference type="SUPFAM" id="SSF51294">
    <property type="entry name" value="Hedgehog/intein (Hint) domain"/>
    <property type="match status" value="1"/>
</dbReference>
<dbReference type="STRING" id="1458307.OSB_17830"/>
<proteinExistence type="predicted"/>
<dbReference type="EMBL" id="CP012160">
    <property type="protein sequence ID" value="AKS46328.1"/>
    <property type="molecule type" value="Genomic_DNA"/>
</dbReference>
<evidence type="ECO:0000313" key="1">
    <source>
        <dbReference type="EMBL" id="AKS46328.1"/>
    </source>
</evidence>
<organism evidence="1 2">
    <name type="scientific">Octadecabacter temperatus</name>
    <dbReference type="NCBI Taxonomy" id="1458307"/>
    <lineage>
        <taxon>Bacteria</taxon>
        <taxon>Pseudomonadati</taxon>
        <taxon>Pseudomonadota</taxon>
        <taxon>Alphaproteobacteria</taxon>
        <taxon>Rhodobacterales</taxon>
        <taxon>Roseobacteraceae</taxon>
        <taxon>Octadecabacter</taxon>
    </lineage>
</organism>
<protein>
    <submittedName>
        <fullName evidence="1">Uncharacterized protein</fullName>
    </submittedName>
</protein>
<dbReference type="InterPro" id="IPR028992">
    <property type="entry name" value="Hedgehog/Intein_dom"/>
</dbReference>
<dbReference type="Proteomes" id="UP000067444">
    <property type="component" value="Chromosome"/>
</dbReference>
<dbReference type="Gene3D" id="2.170.16.10">
    <property type="entry name" value="Hedgehog/Intein (Hint) domain"/>
    <property type="match status" value="1"/>
</dbReference>
<dbReference type="KEGG" id="otm:OSB_17830"/>
<dbReference type="AlphaFoldDB" id="A0A0K0Y5R3"/>
<evidence type="ECO:0000313" key="2">
    <source>
        <dbReference type="Proteomes" id="UP000067444"/>
    </source>
</evidence>
<reference evidence="1 2" key="1">
    <citation type="journal article" date="2015" name="Genome Announc.">
        <title>Closed Genome Sequence of Octadecabacter temperatus SB1, the First Mesophilic Species of the Genus Octadecabacter.</title>
        <authorList>
            <person name="Voget S."/>
            <person name="Billerbeck S."/>
            <person name="Simon M."/>
            <person name="Daniel R."/>
        </authorList>
    </citation>
    <scope>NUCLEOTIDE SEQUENCE [LARGE SCALE GENOMIC DNA]</scope>
    <source>
        <strain evidence="1 2">SB1</strain>
    </source>
</reference>
<name>A0A0K0Y5R3_9RHOB</name>
<accession>A0A0K0Y5R3</accession>
<dbReference type="Pfam" id="PF13403">
    <property type="entry name" value="Hint_2"/>
    <property type="match status" value="1"/>
</dbReference>
<sequence length="346" mass="37386">MTLARGGLVKGGTSVATLELYVTGDEIGFYNSVSVSGKSNGTKVILGDTNPLGSSTDVFRIEISGVSGSDTGFEYGMIVTVYAYPDTAPPTPIYTSQLSDPDAYNGRATSADHFIFDGVGDTGLVIDLDGISTGDHQIGPGISPTRYQEFEFSSLSTTPPVFPCFAKGTLIETDAGPIAVESLTIGDLVRTMDNGFQPIRWIGNRKISGRADMAPILIRAGALGNYRNLYVSPQHRMLVNDWRSEMYFGEPQVFVAAKHLTNDSTIRSAPCDEVTYVHMSFDQHEVIYAEGIPSESLHLGAMTMSSLDRASKAEVLTLFPELQVNEPSPIAHACLRRWEGELLQIG</sequence>
<dbReference type="PATRIC" id="fig|1458307.3.peg.1796"/>
<keyword evidence="2" id="KW-1185">Reference proteome</keyword>
<dbReference type="InterPro" id="IPR036844">
    <property type="entry name" value="Hint_dom_sf"/>
</dbReference>